<name>A0A6A6MW86_HEVBR</name>
<protein>
    <recommendedName>
        <fullName evidence="1">F-box domain-containing protein</fullName>
    </recommendedName>
</protein>
<evidence type="ECO:0000259" key="1">
    <source>
        <dbReference type="SMART" id="SM00256"/>
    </source>
</evidence>
<sequence length="210" mass="23781">MSHVFTTWSSLGRIVTMKGLHVVAISWPIENLESEKIKPKSRKGEVEGVDLEDLPQGCIANILSFTTPLDACRLALVSKTFRAAANSDSGRNCCLRIVMKSSHFYHSLQRKSSFFSLCNNPVLMDDAKKRFQLAYLEVKELVQQQSVRRSHMLSMRRPYRRSDGWLEIELGEYFNQCGNDGEVLEISAMEVNDEKSGLIVQGIEIRPKAV</sequence>
<dbReference type="SMART" id="SM00256">
    <property type="entry name" value="FBOX"/>
    <property type="match status" value="1"/>
</dbReference>
<dbReference type="Pfam" id="PF00646">
    <property type="entry name" value="F-box"/>
    <property type="match status" value="1"/>
</dbReference>
<accession>A0A6A6MW86</accession>
<keyword evidence="3" id="KW-1185">Reference proteome</keyword>
<proteinExistence type="predicted"/>
<dbReference type="PANTHER" id="PTHR32278">
    <property type="entry name" value="F-BOX DOMAIN-CONTAINING PROTEIN"/>
    <property type="match status" value="1"/>
</dbReference>
<gene>
    <name evidence="2" type="ORF">GH714_042166</name>
</gene>
<dbReference type="EMBL" id="JAAGAX010000005">
    <property type="protein sequence ID" value="KAF2316825.1"/>
    <property type="molecule type" value="Genomic_DNA"/>
</dbReference>
<dbReference type="InterPro" id="IPR025886">
    <property type="entry name" value="PP2-like"/>
</dbReference>
<dbReference type="Proteomes" id="UP000467840">
    <property type="component" value="Chromosome 15"/>
</dbReference>
<dbReference type="InterPro" id="IPR001810">
    <property type="entry name" value="F-box_dom"/>
</dbReference>
<evidence type="ECO:0000313" key="2">
    <source>
        <dbReference type="EMBL" id="KAF2316825.1"/>
    </source>
</evidence>
<dbReference type="CDD" id="cd22162">
    <property type="entry name" value="F-box_AtSKIP3-like"/>
    <property type="match status" value="1"/>
</dbReference>
<dbReference type="AlphaFoldDB" id="A0A6A6MW86"/>
<dbReference type="Pfam" id="PF14299">
    <property type="entry name" value="PP2"/>
    <property type="match status" value="1"/>
</dbReference>
<organism evidence="2 3">
    <name type="scientific">Hevea brasiliensis</name>
    <name type="common">Para rubber tree</name>
    <name type="synonym">Siphonia brasiliensis</name>
    <dbReference type="NCBI Taxonomy" id="3981"/>
    <lineage>
        <taxon>Eukaryota</taxon>
        <taxon>Viridiplantae</taxon>
        <taxon>Streptophyta</taxon>
        <taxon>Embryophyta</taxon>
        <taxon>Tracheophyta</taxon>
        <taxon>Spermatophyta</taxon>
        <taxon>Magnoliopsida</taxon>
        <taxon>eudicotyledons</taxon>
        <taxon>Gunneridae</taxon>
        <taxon>Pentapetalae</taxon>
        <taxon>rosids</taxon>
        <taxon>fabids</taxon>
        <taxon>Malpighiales</taxon>
        <taxon>Euphorbiaceae</taxon>
        <taxon>Crotonoideae</taxon>
        <taxon>Micrandreae</taxon>
        <taxon>Hevea</taxon>
    </lineage>
</organism>
<dbReference type="PANTHER" id="PTHR32278:SF111">
    <property type="entry name" value="F-BOX PROTEIN PP2-B12-RELATED"/>
    <property type="match status" value="1"/>
</dbReference>
<dbReference type="SUPFAM" id="SSF81383">
    <property type="entry name" value="F-box domain"/>
    <property type="match status" value="1"/>
</dbReference>
<dbReference type="InterPro" id="IPR036047">
    <property type="entry name" value="F-box-like_dom_sf"/>
</dbReference>
<dbReference type="Gene3D" id="1.20.1280.50">
    <property type="match status" value="1"/>
</dbReference>
<comment type="caution">
    <text evidence="2">The sequence shown here is derived from an EMBL/GenBank/DDBJ whole genome shotgun (WGS) entry which is preliminary data.</text>
</comment>
<evidence type="ECO:0000313" key="3">
    <source>
        <dbReference type="Proteomes" id="UP000467840"/>
    </source>
</evidence>
<feature type="domain" description="F-box" evidence="1">
    <location>
        <begin position="54"/>
        <end position="93"/>
    </location>
</feature>
<reference evidence="2 3" key="1">
    <citation type="journal article" date="2020" name="Mol. Plant">
        <title>The Chromosome-Based Rubber Tree Genome Provides New Insights into Spurge Genome Evolution and Rubber Biosynthesis.</title>
        <authorList>
            <person name="Liu J."/>
            <person name="Shi C."/>
            <person name="Shi C.C."/>
            <person name="Li W."/>
            <person name="Zhang Q.J."/>
            <person name="Zhang Y."/>
            <person name="Li K."/>
            <person name="Lu H.F."/>
            <person name="Shi C."/>
            <person name="Zhu S.T."/>
            <person name="Xiao Z.Y."/>
            <person name="Nan H."/>
            <person name="Yue Y."/>
            <person name="Zhu X.G."/>
            <person name="Wu Y."/>
            <person name="Hong X.N."/>
            <person name="Fan G.Y."/>
            <person name="Tong Y."/>
            <person name="Zhang D."/>
            <person name="Mao C.L."/>
            <person name="Liu Y.L."/>
            <person name="Hao S.J."/>
            <person name="Liu W.Q."/>
            <person name="Lv M.Q."/>
            <person name="Zhang H.B."/>
            <person name="Liu Y."/>
            <person name="Hu-Tang G.R."/>
            <person name="Wang J.P."/>
            <person name="Wang J.H."/>
            <person name="Sun Y.H."/>
            <person name="Ni S.B."/>
            <person name="Chen W.B."/>
            <person name="Zhang X.C."/>
            <person name="Jiao Y.N."/>
            <person name="Eichler E.E."/>
            <person name="Li G.H."/>
            <person name="Liu X."/>
            <person name="Gao L.Z."/>
        </authorList>
    </citation>
    <scope>NUCLEOTIDE SEQUENCE [LARGE SCALE GENOMIC DNA]</scope>
    <source>
        <strain evidence="3">cv. GT1</strain>
        <tissue evidence="2">Leaf</tissue>
    </source>
</reference>